<dbReference type="Pfam" id="PF12266">
    <property type="entry name" value="DUF3613"/>
    <property type="match status" value="1"/>
</dbReference>
<proteinExistence type="predicted"/>
<dbReference type="RefSeq" id="WP_059645161.1">
    <property type="nucleotide sequence ID" value="NZ_CP013424.1"/>
</dbReference>
<protein>
    <recommendedName>
        <fullName evidence="4">DUF3613 domain-containing protein</fullName>
    </recommendedName>
</protein>
<evidence type="ECO:0000256" key="1">
    <source>
        <dbReference type="SAM" id="SignalP"/>
    </source>
</evidence>
<feature type="signal peptide" evidence="1">
    <location>
        <begin position="1"/>
        <end position="38"/>
    </location>
</feature>
<reference evidence="2 3" key="1">
    <citation type="submission" date="2015-11" db="EMBL/GenBank/DDBJ databases">
        <authorList>
            <person name="Sahl J."/>
            <person name="Wagner D."/>
            <person name="Keim P."/>
        </authorList>
    </citation>
    <scope>NUCLEOTIDE SEQUENCE [LARGE SCALE GENOMIC DNA]</scope>
    <source>
        <strain evidence="2 3">BDU18</strain>
    </source>
</reference>
<dbReference type="EMBL" id="LNJQ01000001">
    <property type="protein sequence ID" value="KWZ43214.1"/>
    <property type="molecule type" value="Genomic_DNA"/>
</dbReference>
<dbReference type="InterPro" id="IPR022053">
    <property type="entry name" value="DUF3613"/>
</dbReference>
<comment type="caution">
    <text evidence="2">The sequence shown here is derived from an EMBL/GenBank/DDBJ whole genome shotgun (WGS) entry which is preliminary data.</text>
</comment>
<evidence type="ECO:0000313" key="2">
    <source>
        <dbReference type="EMBL" id="KWZ43214.1"/>
    </source>
</evidence>
<name>A0ABR5TH47_9BURK</name>
<evidence type="ECO:0008006" key="4">
    <source>
        <dbReference type="Google" id="ProtNLM"/>
    </source>
</evidence>
<accession>A0ABR5TH47</accession>
<sequence length="127" mass="12572">MTTHDQTKTAAARSGRARALRAATLAAALAAATGAACAQAPQSPQAATPPASEIGHATQTWFELQASNRDAAPSQPMIGEAASLAYARYLESFKTKIPAFYGSAAGMGGGGGGGGADSLLAPASHSQ</sequence>
<evidence type="ECO:0000313" key="3">
    <source>
        <dbReference type="Proteomes" id="UP000070255"/>
    </source>
</evidence>
<gene>
    <name evidence="2" type="ORF">WS72_10310</name>
</gene>
<keyword evidence="1" id="KW-0732">Signal</keyword>
<feature type="chain" id="PRO_5045993641" description="DUF3613 domain-containing protein" evidence="1">
    <location>
        <begin position="39"/>
        <end position="127"/>
    </location>
</feature>
<organism evidence="2 3">
    <name type="scientific">Burkholderia savannae</name>
    <dbReference type="NCBI Taxonomy" id="1637837"/>
    <lineage>
        <taxon>Bacteria</taxon>
        <taxon>Pseudomonadati</taxon>
        <taxon>Pseudomonadota</taxon>
        <taxon>Betaproteobacteria</taxon>
        <taxon>Burkholderiales</taxon>
        <taxon>Burkholderiaceae</taxon>
        <taxon>Burkholderia</taxon>
        <taxon>pseudomallei group</taxon>
    </lineage>
</organism>
<dbReference type="Proteomes" id="UP000070255">
    <property type="component" value="Unassembled WGS sequence"/>
</dbReference>
<keyword evidence="3" id="KW-1185">Reference proteome</keyword>